<dbReference type="EMBL" id="CAJOBI010024312">
    <property type="protein sequence ID" value="CAF4235620.1"/>
    <property type="molecule type" value="Genomic_DNA"/>
</dbReference>
<evidence type="ECO:0000313" key="5">
    <source>
        <dbReference type="EMBL" id="CAF5180910.1"/>
    </source>
</evidence>
<dbReference type="EMBL" id="CAJOBH010290808">
    <property type="protein sequence ID" value="CAF5180910.1"/>
    <property type="molecule type" value="Genomic_DNA"/>
</dbReference>
<reference evidence="4" key="1">
    <citation type="submission" date="2021-02" db="EMBL/GenBank/DDBJ databases">
        <authorList>
            <person name="Nowell W R."/>
        </authorList>
    </citation>
    <scope>NUCLEOTIDE SEQUENCE</scope>
</reference>
<feature type="region of interest" description="Disordered" evidence="1">
    <location>
        <begin position="1"/>
        <end position="20"/>
    </location>
</feature>
<dbReference type="Proteomes" id="UP000681967">
    <property type="component" value="Unassembled WGS sequence"/>
</dbReference>
<gene>
    <name evidence="5" type="ORF">BYL167_LOCUS78943</name>
    <name evidence="4" type="ORF">GIL414_LOCUS23827</name>
    <name evidence="2" type="ORF">SMN809_LOCUS23337</name>
    <name evidence="3" type="ORF">SMN809_LOCUS23354</name>
</gene>
<dbReference type="EMBL" id="CAJOBI010024376">
    <property type="protein sequence ID" value="CAF4236014.1"/>
    <property type="molecule type" value="Genomic_DNA"/>
</dbReference>
<evidence type="ECO:0000256" key="1">
    <source>
        <dbReference type="SAM" id="MobiDB-lite"/>
    </source>
</evidence>
<evidence type="ECO:0000313" key="4">
    <source>
        <dbReference type="EMBL" id="CAF4254028.1"/>
    </source>
</evidence>
<dbReference type="AlphaFoldDB" id="A0A8S2SZW2"/>
<organism evidence="4 6">
    <name type="scientific">Rotaria magnacalcarata</name>
    <dbReference type="NCBI Taxonomy" id="392030"/>
    <lineage>
        <taxon>Eukaryota</taxon>
        <taxon>Metazoa</taxon>
        <taxon>Spiralia</taxon>
        <taxon>Gnathifera</taxon>
        <taxon>Rotifera</taxon>
        <taxon>Eurotatoria</taxon>
        <taxon>Bdelloidea</taxon>
        <taxon>Philodinida</taxon>
        <taxon>Philodinidae</taxon>
        <taxon>Rotaria</taxon>
    </lineage>
</organism>
<evidence type="ECO:0000313" key="3">
    <source>
        <dbReference type="EMBL" id="CAF4236014.1"/>
    </source>
</evidence>
<comment type="caution">
    <text evidence="4">The sequence shown here is derived from an EMBL/GenBank/DDBJ whole genome shotgun (WGS) entry which is preliminary data.</text>
</comment>
<proteinExistence type="predicted"/>
<feature type="non-terminal residue" evidence="4">
    <location>
        <position position="1"/>
    </location>
</feature>
<evidence type="ECO:0000313" key="6">
    <source>
        <dbReference type="Proteomes" id="UP000681720"/>
    </source>
</evidence>
<name>A0A8S2SZW2_9BILA</name>
<evidence type="ECO:0000313" key="2">
    <source>
        <dbReference type="EMBL" id="CAF4235620.1"/>
    </source>
</evidence>
<dbReference type="Proteomes" id="UP000681720">
    <property type="component" value="Unassembled WGS sequence"/>
</dbReference>
<protein>
    <submittedName>
        <fullName evidence="4">Uncharacterized protein</fullName>
    </submittedName>
</protein>
<feature type="compositionally biased region" description="Polar residues" evidence="1">
    <location>
        <begin position="1"/>
        <end position="11"/>
    </location>
</feature>
<accession>A0A8S2SZW2</accession>
<dbReference type="EMBL" id="CAJOBJ010027668">
    <property type="protein sequence ID" value="CAF4254028.1"/>
    <property type="molecule type" value="Genomic_DNA"/>
</dbReference>
<dbReference type="Proteomes" id="UP000676336">
    <property type="component" value="Unassembled WGS sequence"/>
</dbReference>
<sequence>ESFTSSASQANEALLDEPPPSIKCKVALPPLDLTPFLKQKLRSDGSIVTYDLFEKEDLQIRQNNFTEYSKHMDEIRQSRQVDQ</sequence>
<feature type="non-terminal residue" evidence="4">
    <location>
        <position position="83"/>
    </location>
</feature>